<dbReference type="RefSeq" id="WP_136496602.1">
    <property type="nucleotide sequence ID" value="NZ_CP046052.1"/>
</dbReference>
<dbReference type="KEGG" id="mhey:H2LOC_011945"/>
<protein>
    <submittedName>
        <fullName evidence="2">Uncharacterized protein</fullName>
    </submittedName>
</protein>
<evidence type="ECO:0000313" key="2">
    <source>
        <dbReference type="EMBL" id="QGM46353.1"/>
    </source>
</evidence>
<name>A0A6B8KII9_9HYPH</name>
<feature type="signal peptide" evidence="1">
    <location>
        <begin position="1"/>
        <end position="20"/>
    </location>
</feature>
<dbReference type="EMBL" id="CP046052">
    <property type="protein sequence ID" value="QGM46353.1"/>
    <property type="molecule type" value="Genomic_DNA"/>
</dbReference>
<organism evidence="2 3">
    <name type="scientific">Methylocystis heyeri</name>
    <dbReference type="NCBI Taxonomy" id="391905"/>
    <lineage>
        <taxon>Bacteria</taxon>
        <taxon>Pseudomonadati</taxon>
        <taxon>Pseudomonadota</taxon>
        <taxon>Alphaproteobacteria</taxon>
        <taxon>Hyphomicrobiales</taxon>
        <taxon>Methylocystaceae</taxon>
        <taxon>Methylocystis</taxon>
    </lineage>
</organism>
<evidence type="ECO:0000256" key="1">
    <source>
        <dbReference type="SAM" id="SignalP"/>
    </source>
</evidence>
<dbReference type="OrthoDB" id="9928821at2"/>
<keyword evidence="3" id="KW-1185">Reference proteome</keyword>
<keyword evidence="1" id="KW-0732">Signal</keyword>
<dbReference type="Proteomes" id="UP000309061">
    <property type="component" value="Chromosome"/>
</dbReference>
<accession>A0A6B8KII9</accession>
<feature type="chain" id="PRO_5025405398" evidence="1">
    <location>
        <begin position="21"/>
        <end position="143"/>
    </location>
</feature>
<dbReference type="AlphaFoldDB" id="A0A6B8KII9"/>
<reference evidence="2 3" key="1">
    <citation type="submission" date="2019-11" db="EMBL/GenBank/DDBJ databases">
        <title>The genome sequence of Methylocystis heyeri.</title>
        <authorList>
            <person name="Oshkin I.Y."/>
            <person name="Miroshnikov K."/>
            <person name="Dedysh S.N."/>
        </authorList>
    </citation>
    <scope>NUCLEOTIDE SEQUENCE [LARGE SCALE GENOMIC DNA]</scope>
    <source>
        <strain evidence="2 3">H2</strain>
    </source>
</reference>
<evidence type="ECO:0000313" key="3">
    <source>
        <dbReference type="Proteomes" id="UP000309061"/>
    </source>
</evidence>
<gene>
    <name evidence="2" type="ORF">H2LOC_011945</name>
</gene>
<proteinExistence type="predicted"/>
<sequence>MRLHWLIALGFFVGSAPAFAQSAPNAMLGGEMAQAGKNDCFVNRGYSTFQRNFASSVSAGTKAVITLPGAYCQGADLSGQAVLIFNNATSGNIRFKRFPNSVAGSAGLSFANYAETVNAADREITVQFDIVGAFPISLVLEAP</sequence>